<evidence type="ECO:0000313" key="4">
    <source>
        <dbReference type="Proteomes" id="UP000054771"/>
    </source>
</evidence>
<proteinExistence type="predicted"/>
<dbReference type="OrthoDB" id="3766406at2759"/>
<sequence>MPAVRRSKGLQSIQSSAKTARQTRNHKNTGQTLRGPFDRLGPRIVRQQISKTQTYLNRPSSKVLSDPNQVTRLFRIPRELLYSITTHLPPAGLACLTLTCKLALETLGMDVWAEFRGRARLQHGPEGSLCKLLARDLPGHEYCVRCETAHPPLRPPREHRVNKFTQSCFGSEATIDYWPQMGEADGYSLVWPHIQRAFEEREPGVVDSGAIELFNGDFTLQAGTVNYTLRSSAQWIKRNLILRQEYRLSGRHGILQAVDVTALPFRICAHHTSATALPTPPSVRQSAAKPAPNNPLLTHAIACAFPDNLRKKVPGPNLPSFRNPTASDATQMRAGGGDPDFIWRCRSCPTKFRVAYIPENDGELVVHAWYCFGKEIHRAVDYWTWFVRRDLASMGVKKRNSEFYAPSRSVPDFAIE</sequence>
<name>A0A0U5G3F7_ASPCI</name>
<feature type="compositionally biased region" description="Polar residues" evidence="1">
    <location>
        <begin position="9"/>
        <end position="20"/>
    </location>
</feature>
<dbReference type="OMA" id="WHSFGRD"/>
<dbReference type="AlphaFoldDB" id="A0A0U5G3F7"/>
<dbReference type="Proteomes" id="UP000054771">
    <property type="component" value="Unassembled WGS sequence"/>
</dbReference>
<keyword evidence="4" id="KW-1185">Reference proteome</keyword>
<reference evidence="4" key="1">
    <citation type="journal article" date="2016" name="Genome Announc.">
        <title>Draft genome sequences of fungus Aspergillus calidoustus.</title>
        <authorList>
            <person name="Horn F."/>
            <person name="Linde J."/>
            <person name="Mattern D.J."/>
            <person name="Walther G."/>
            <person name="Guthke R."/>
            <person name="Scherlach K."/>
            <person name="Martin K."/>
            <person name="Brakhage A.A."/>
            <person name="Petzke L."/>
            <person name="Valiante V."/>
        </authorList>
    </citation>
    <scope>NUCLEOTIDE SEQUENCE [LARGE SCALE GENOMIC DNA]</scope>
    <source>
        <strain evidence="4">SF006504</strain>
    </source>
</reference>
<gene>
    <name evidence="3" type="ORF">ASPCAL09719</name>
</gene>
<accession>A0A0U5G3F7</accession>
<dbReference type="InterPro" id="IPR001810">
    <property type="entry name" value="F-box_dom"/>
</dbReference>
<feature type="domain" description="F-box" evidence="2">
    <location>
        <begin position="70"/>
        <end position="115"/>
    </location>
</feature>
<dbReference type="EMBL" id="CDMC01000008">
    <property type="protein sequence ID" value="CEL06546.1"/>
    <property type="molecule type" value="Genomic_DNA"/>
</dbReference>
<dbReference type="PROSITE" id="PS50181">
    <property type="entry name" value="FBOX"/>
    <property type="match status" value="1"/>
</dbReference>
<evidence type="ECO:0000259" key="2">
    <source>
        <dbReference type="PROSITE" id="PS50181"/>
    </source>
</evidence>
<protein>
    <recommendedName>
        <fullName evidence="2">F-box domain-containing protein</fullName>
    </recommendedName>
</protein>
<evidence type="ECO:0000313" key="3">
    <source>
        <dbReference type="EMBL" id="CEL06546.1"/>
    </source>
</evidence>
<evidence type="ECO:0000256" key="1">
    <source>
        <dbReference type="SAM" id="MobiDB-lite"/>
    </source>
</evidence>
<feature type="region of interest" description="Disordered" evidence="1">
    <location>
        <begin position="1"/>
        <end position="38"/>
    </location>
</feature>
<organism evidence="3 4">
    <name type="scientific">Aspergillus calidoustus</name>
    <dbReference type="NCBI Taxonomy" id="454130"/>
    <lineage>
        <taxon>Eukaryota</taxon>
        <taxon>Fungi</taxon>
        <taxon>Dikarya</taxon>
        <taxon>Ascomycota</taxon>
        <taxon>Pezizomycotina</taxon>
        <taxon>Eurotiomycetes</taxon>
        <taxon>Eurotiomycetidae</taxon>
        <taxon>Eurotiales</taxon>
        <taxon>Aspergillaceae</taxon>
        <taxon>Aspergillus</taxon>
        <taxon>Aspergillus subgen. Nidulantes</taxon>
    </lineage>
</organism>